<evidence type="ECO:0000313" key="2">
    <source>
        <dbReference type="EMBL" id="GLI21189.1"/>
    </source>
</evidence>
<keyword evidence="5" id="KW-1185">Reference proteome</keyword>
<evidence type="ECO:0000313" key="4">
    <source>
        <dbReference type="Proteomes" id="UP001144397"/>
    </source>
</evidence>
<dbReference type="EMBL" id="JAVDPY010000002">
    <property type="protein sequence ID" value="MDR6332911.1"/>
    <property type="molecule type" value="Genomic_DNA"/>
</dbReference>
<sequence length="111" mass="11813">MAEDTGHSWRNGGPNATSPTKKAAGAWVHTAEAAMAEAPSDTPHRRLLIDCERLHCRWPVDGAGAHLMACGDLVRDGSSYCGRHHARAYALPPWKTVSVGGANSKISNVVN</sequence>
<dbReference type="Proteomes" id="UP001144397">
    <property type="component" value="Unassembled WGS sequence"/>
</dbReference>
<name>A0A9W6CL07_XANFL</name>
<proteinExistence type="predicted"/>
<protein>
    <recommendedName>
        <fullName evidence="6">GcrA cell cycle regulator</fullName>
    </recommendedName>
</protein>
<dbReference type="Proteomes" id="UP001245370">
    <property type="component" value="Unassembled WGS sequence"/>
</dbReference>
<gene>
    <name evidence="3" type="ORF">GGQ86_001375</name>
    <name evidence="2" type="ORF">XFLAVUS301_08630</name>
</gene>
<reference evidence="2" key="1">
    <citation type="submission" date="2022-12" db="EMBL/GenBank/DDBJ databases">
        <title>Reference genome sequencing for broad-spectrum identification of bacterial and archaeal isolates by mass spectrometry.</title>
        <authorList>
            <person name="Sekiguchi Y."/>
            <person name="Tourlousse D.M."/>
        </authorList>
    </citation>
    <scope>NUCLEOTIDE SEQUENCE</scope>
    <source>
        <strain evidence="2">301</strain>
    </source>
</reference>
<accession>A0A9W6CL07</accession>
<evidence type="ECO:0008006" key="6">
    <source>
        <dbReference type="Google" id="ProtNLM"/>
    </source>
</evidence>
<evidence type="ECO:0000313" key="3">
    <source>
        <dbReference type="EMBL" id="MDR6332911.1"/>
    </source>
</evidence>
<evidence type="ECO:0000313" key="5">
    <source>
        <dbReference type="Proteomes" id="UP001245370"/>
    </source>
</evidence>
<dbReference type="GeneID" id="95761657"/>
<reference evidence="3 5" key="2">
    <citation type="submission" date="2023-07" db="EMBL/GenBank/DDBJ databases">
        <title>Genomic Encyclopedia of Type Strains, Phase IV (KMG-IV): sequencing the most valuable type-strain genomes for metagenomic binning, comparative biology and taxonomic classification.</title>
        <authorList>
            <person name="Goeker M."/>
        </authorList>
    </citation>
    <scope>NUCLEOTIDE SEQUENCE [LARGE SCALE GENOMIC DNA]</scope>
    <source>
        <strain evidence="3 5">DSM 338</strain>
    </source>
</reference>
<dbReference type="EMBL" id="BSDO01000001">
    <property type="protein sequence ID" value="GLI21189.1"/>
    <property type="molecule type" value="Genomic_DNA"/>
</dbReference>
<evidence type="ECO:0000256" key="1">
    <source>
        <dbReference type="SAM" id="MobiDB-lite"/>
    </source>
</evidence>
<organism evidence="2 4">
    <name type="scientific">Xanthobacter flavus</name>
    <dbReference type="NCBI Taxonomy" id="281"/>
    <lineage>
        <taxon>Bacteria</taxon>
        <taxon>Pseudomonadati</taxon>
        <taxon>Pseudomonadota</taxon>
        <taxon>Alphaproteobacteria</taxon>
        <taxon>Hyphomicrobiales</taxon>
        <taxon>Xanthobacteraceae</taxon>
        <taxon>Xanthobacter</taxon>
    </lineage>
</organism>
<feature type="region of interest" description="Disordered" evidence="1">
    <location>
        <begin position="1"/>
        <end position="25"/>
    </location>
</feature>
<comment type="caution">
    <text evidence="2">The sequence shown here is derived from an EMBL/GenBank/DDBJ whole genome shotgun (WGS) entry which is preliminary data.</text>
</comment>
<dbReference type="AlphaFoldDB" id="A0A9W6CL07"/>
<dbReference type="RefSeq" id="WP_281805665.1">
    <property type="nucleotide sequence ID" value="NZ_BSDO01000001.1"/>
</dbReference>